<dbReference type="GO" id="GO:0016811">
    <property type="term" value="F:hydrolase activity, acting on carbon-nitrogen (but not peptide) bonds, in linear amides"/>
    <property type="evidence" value="ECO:0007669"/>
    <property type="project" value="TreeGrafter"/>
</dbReference>
<dbReference type="AlphaFoldDB" id="A0A7V7FZ37"/>
<accession>A0A7V7FZ37</accession>
<evidence type="ECO:0000256" key="2">
    <source>
        <dbReference type="ARBA" id="ARBA00022723"/>
    </source>
</evidence>
<keyword evidence="4" id="KW-0862">Zinc</keyword>
<keyword evidence="3" id="KW-0378">Hydrolase</keyword>
<dbReference type="Gene3D" id="3.40.50.10310">
    <property type="entry name" value="Creatininase"/>
    <property type="match status" value="1"/>
</dbReference>
<dbReference type="GO" id="GO:0046872">
    <property type="term" value="F:metal ion binding"/>
    <property type="evidence" value="ECO:0007669"/>
    <property type="project" value="UniProtKB-KW"/>
</dbReference>
<sequence length="250" mass="27139">MRLQHATWPEIEAYLQRDTGIIVPIGSTEQHGPNGLVGTDAICPETIAWEIGKRHGVLVAPTQNLGMAQHHLAFPGTISLRPSTLIAVLRDTITSLARHGFTHVYFLNGHGGNVGTMSAAFAEVYADRSMRFGPQPAGELHLASGNWFAGPRVRELSASFYGDAEGSHATASEISLSWFARPEAMKEVVMSPRIAPVGSAQCDADEFRRRFPDGRMGSDPSLASVEHGQRLFEAGVADIWENYRAFAGRS</sequence>
<evidence type="ECO:0000256" key="5">
    <source>
        <dbReference type="ARBA" id="ARBA00024029"/>
    </source>
</evidence>
<dbReference type="EMBL" id="VTPY01000004">
    <property type="protein sequence ID" value="KAA0011931.1"/>
    <property type="molecule type" value="Genomic_DNA"/>
</dbReference>
<proteinExistence type="inferred from homology"/>
<dbReference type="PANTHER" id="PTHR35005">
    <property type="entry name" value="3-DEHYDRO-SCYLLO-INOSOSE HYDROLASE"/>
    <property type="match status" value="1"/>
</dbReference>
<dbReference type="SUPFAM" id="SSF102215">
    <property type="entry name" value="Creatininase"/>
    <property type="match status" value="1"/>
</dbReference>
<evidence type="ECO:0000256" key="3">
    <source>
        <dbReference type="ARBA" id="ARBA00022801"/>
    </source>
</evidence>
<keyword evidence="2" id="KW-0479">Metal-binding</keyword>
<evidence type="ECO:0000256" key="4">
    <source>
        <dbReference type="ARBA" id="ARBA00022833"/>
    </source>
</evidence>
<dbReference type="InterPro" id="IPR003785">
    <property type="entry name" value="Creatininase/forma_Hydrolase"/>
</dbReference>
<comment type="similarity">
    <text evidence="5">Belongs to the creatininase superfamily.</text>
</comment>
<evidence type="ECO:0000256" key="1">
    <source>
        <dbReference type="ARBA" id="ARBA00001947"/>
    </source>
</evidence>
<evidence type="ECO:0000313" key="6">
    <source>
        <dbReference type="EMBL" id="KAA0011931.1"/>
    </source>
</evidence>
<organism evidence="6 7">
    <name type="scientific">Billgrantia pellis</name>
    <dbReference type="NCBI Taxonomy" id="2606936"/>
    <lineage>
        <taxon>Bacteria</taxon>
        <taxon>Pseudomonadati</taxon>
        <taxon>Pseudomonadota</taxon>
        <taxon>Gammaproteobacteria</taxon>
        <taxon>Oceanospirillales</taxon>
        <taxon>Halomonadaceae</taxon>
        <taxon>Billgrantia</taxon>
    </lineage>
</organism>
<dbReference type="Pfam" id="PF02633">
    <property type="entry name" value="Creatininase"/>
    <property type="match status" value="1"/>
</dbReference>
<gene>
    <name evidence="6" type="ORF">F0A17_11565</name>
</gene>
<dbReference type="RefSeq" id="WP_149328492.1">
    <property type="nucleotide sequence ID" value="NZ_VTPY01000004.1"/>
</dbReference>
<reference evidence="6 7" key="1">
    <citation type="submission" date="2019-08" db="EMBL/GenBank/DDBJ databases">
        <title>Bioinformatics analysis of the strain L3 and L5.</title>
        <authorList>
            <person name="Li X."/>
        </authorList>
    </citation>
    <scope>NUCLEOTIDE SEQUENCE [LARGE SCALE GENOMIC DNA]</scope>
    <source>
        <strain evidence="6 7">L5</strain>
    </source>
</reference>
<dbReference type="PANTHER" id="PTHR35005:SF1">
    <property type="entry name" value="2-AMINO-5-FORMYLAMINO-6-RIBOSYLAMINOPYRIMIDIN-4(3H)-ONE 5'-MONOPHOSPHATE DEFORMYLASE"/>
    <property type="match status" value="1"/>
</dbReference>
<comment type="caution">
    <text evidence="6">The sequence shown here is derived from an EMBL/GenBank/DDBJ whole genome shotgun (WGS) entry which is preliminary data.</text>
</comment>
<dbReference type="Proteomes" id="UP000486760">
    <property type="component" value="Unassembled WGS sequence"/>
</dbReference>
<protein>
    <submittedName>
        <fullName evidence="6">Creatininase family protein</fullName>
    </submittedName>
</protein>
<name>A0A7V7FZ37_9GAMM</name>
<comment type="cofactor">
    <cofactor evidence="1">
        <name>Zn(2+)</name>
        <dbReference type="ChEBI" id="CHEBI:29105"/>
    </cofactor>
</comment>
<dbReference type="InterPro" id="IPR024087">
    <property type="entry name" value="Creatininase-like_sf"/>
</dbReference>
<keyword evidence="7" id="KW-1185">Reference proteome</keyword>
<evidence type="ECO:0000313" key="7">
    <source>
        <dbReference type="Proteomes" id="UP000486760"/>
    </source>
</evidence>
<dbReference type="GO" id="GO:0009231">
    <property type="term" value="P:riboflavin biosynthetic process"/>
    <property type="evidence" value="ECO:0007669"/>
    <property type="project" value="TreeGrafter"/>
</dbReference>